<proteinExistence type="predicted"/>
<accession>A0A7W4VTP1</accession>
<protein>
    <submittedName>
        <fullName evidence="1">Uncharacterized protein</fullName>
    </submittedName>
</protein>
<dbReference type="EMBL" id="JACHWR010000001">
    <property type="protein sequence ID" value="MBB3041174.1"/>
    <property type="molecule type" value="Genomic_DNA"/>
</dbReference>
<evidence type="ECO:0000313" key="2">
    <source>
        <dbReference type="Proteomes" id="UP000589626"/>
    </source>
</evidence>
<sequence length="64" mass="6912">MPSREEAIASAGAKLAASDIACAQMTPREQAEAAWTPTSPYSVDEIEDRIRARRGMAPVHRKAS</sequence>
<keyword evidence="2" id="KW-1185">Reference proteome</keyword>
<dbReference type="Proteomes" id="UP000589626">
    <property type="component" value="Unassembled WGS sequence"/>
</dbReference>
<organism evidence="1 2">
    <name type="scientific">Nocardioides soli</name>
    <dbReference type="NCBI Taxonomy" id="1036020"/>
    <lineage>
        <taxon>Bacteria</taxon>
        <taxon>Bacillati</taxon>
        <taxon>Actinomycetota</taxon>
        <taxon>Actinomycetes</taxon>
        <taxon>Propionibacteriales</taxon>
        <taxon>Nocardioidaceae</taxon>
        <taxon>Nocardioides</taxon>
    </lineage>
</organism>
<reference evidence="1 2" key="1">
    <citation type="submission" date="2020-08" db="EMBL/GenBank/DDBJ databases">
        <title>Sequencing the genomes of 1000 actinobacteria strains.</title>
        <authorList>
            <person name="Klenk H.-P."/>
        </authorList>
    </citation>
    <scope>NUCLEOTIDE SEQUENCE [LARGE SCALE GENOMIC DNA]</scope>
    <source>
        <strain evidence="1 2">DSM 105498</strain>
    </source>
</reference>
<evidence type="ECO:0000313" key="1">
    <source>
        <dbReference type="EMBL" id="MBB3041174.1"/>
    </source>
</evidence>
<gene>
    <name evidence="1" type="ORF">FHU40_000975</name>
</gene>
<name>A0A7W4VTP1_9ACTN</name>
<dbReference type="RefSeq" id="WP_183591101.1">
    <property type="nucleotide sequence ID" value="NZ_JACHWR010000001.1"/>
</dbReference>
<dbReference type="AlphaFoldDB" id="A0A7W4VTP1"/>
<comment type="caution">
    <text evidence="1">The sequence shown here is derived from an EMBL/GenBank/DDBJ whole genome shotgun (WGS) entry which is preliminary data.</text>
</comment>